<feature type="region of interest" description="Disordered" evidence="1">
    <location>
        <begin position="158"/>
        <end position="201"/>
    </location>
</feature>
<feature type="compositionally biased region" description="Low complexity" evidence="1">
    <location>
        <begin position="164"/>
        <end position="174"/>
    </location>
</feature>
<dbReference type="EMBL" id="LGSR01000013">
    <property type="protein sequence ID" value="KOS21036.1"/>
    <property type="molecule type" value="Genomic_DNA"/>
</dbReference>
<dbReference type="STRING" id="150374.A0A0M8MWY2"/>
<organism evidence="2 3">
    <name type="scientific">Escovopsis weberi</name>
    <dbReference type="NCBI Taxonomy" id="150374"/>
    <lineage>
        <taxon>Eukaryota</taxon>
        <taxon>Fungi</taxon>
        <taxon>Dikarya</taxon>
        <taxon>Ascomycota</taxon>
        <taxon>Pezizomycotina</taxon>
        <taxon>Sordariomycetes</taxon>
        <taxon>Hypocreomycetidae</taxon>
        <taxon>Hypocreales</taxon>
        <taxon>Hypocreaceae</taxon>
        <taxon>Escovopsis</taxon>
    </lineage>
</organism>
<gene>
    <name evidence="2" type="ORF">ESCO_004367</name>
</gene>
<comment type="caution">
    <text evidence="2">The sequence shown here is derived from an EMBL/GenBank/DDBJ whole genome shotgun (WGS) entry which is preliminary data.</text>
</comment>
<evidence type="ECO:0000256" key="1">
    <source>
        <dbReference type="SAM" id="MobiDB-lite"/>
    </source>
</evidence>
<protein>
    <submittedName>
        <fullName evidence="2">Uncharacterized protein</fullName>
    </submittedName>
</protein>
<feature type="compositionally biased region" description="Acidic residues" evidence="1">
    <location>
        <begin position="180"/>
        <end position="189"/>
    </location>
</feature>
<feature type="region of interest" description="Disordered" evidence="1">
    <location>
        <begin position="45"/>
        <end position="71"/>
    </location>
</feature>
<dbReference type="Proteomes" id="UP000053831">
    <property type="component" value="Unassembled WGS sequence"/>
</dbReference>
<keyword evidence="3" id="KW-1185">Reference proteome</keyword>
<dbReference type="OrthoDB" id="3431997at2759"/>
<evidence type="ECO:0000313" key="2">
    <source>
        <dbReference type="EMBL" id="KOS21036.1"/>
    </source>
</evidence>
<sequence length="288" mass="29672">MGSSESKQAAARLDAATLPAQLPSTLCLRAQSPLHLQYHLCSDEDDHDHSNNHHAGGGGSGTETPAPGAPLFLVSQPSGARGELVLYAGPSRSDAPLALVGPGSSGSGVSSFLRGAGAHSTVRLAPPTAGAQVIREELRARRRGVLGVTYGFAVAAPRREDGAQQQQQQQQQQQRLPERDSDDEDGDGDGGEHDHGHGGIGFDYGYGREEVVAVWAEVSFGRSLRKVAKFKFVGEGAGPGPGDGDEAWRAMAVVTFLRVWQLSSQAGSSAGAASSSSSAAATVIAAGV</sequence>
<accession>A0A0M8MWY2</accession>
<proteinExistence type="predicted"/>
<evidence type="ECO:0000313" key="3">
    <source>
        <dbReference type="Proteomes" id="UP000053831"/>
    </source>
</evidence>
<name>A0A0M8MWY2_ESCWE</name>
<reference evidence="2 3" key="1">
    <citation type="submission" date="2015-07" db="EMBL/GenBank/DDBJ databases">
        <title>The genome of the fungus Escovopsis weberi, a specialized disease agent of ant agriculture.</title>
        <authorList>
            <person name="de Man T.J."/>
            <person name="Stajich J.E."/>
            <person name="Kubicek C.P."/>
            <person name="Chenthamara K."/>
            <person name="Atanasova L."/>
            <person name="Druzhinina I.S."/>
            <person name="Birnbaum S."/>
            <person name="Barribeau S.M."/>
            <person name="Teiling C."/>
            <person name="Suen G."/>
            <person name="Currie C."/>
            <person name="Gerardo N.M."/>
        </authorList>
    </citation>
    <scope>NUCLEOTIDE SEQUENCE [LARGE SCALE GENOMIC DNA]</scope>
</reference>
<dbReference type="AlphaFoldDB" id="A0A0M8MWY2"/>